<evidence type="ECO:0000259" key="3">
    <source>
        <dbReference type="PROSITE" id="PS50977"/>
    </source>
</evidence>
<comment type="caution">
    <text evidence="4">The sequence shown here is derived from an EMBL/GenBank/DDBJ whole genome shotgun (WGS) entry which is preliminary data.</text>
</comment>
<dbReference type="InterPro" id="IPR009057">
    <property type="entry name" value="Homeodomain-like_sf"/>
</dbReference>
<evidence type="ECO:0000256" key="2">
    <source>
        <dbReference type="PROSITE-ProRule" id="PRU00335"/>
    </source>
</evidence>
<proteinExistence type="predicted"/>
<name>A0A1E7RFR7_9GAMM</name>
<dbReference type="EMBL" id="MKKK01000001">
    <property type="protein sequence ID" value="OEY98143.1"/>
    <property type="molecule type" value="Genomic_DNA"/>
</dbReference>
<gene>
    <name evidence="4" type="ORF">BJI46_01085</name>
</gene>
<reference evidence="4 5" key="1">
    <citation type="submission" date="2016-09" db="EMBL/GenBank/DDBJ databases">
        <authorList>
            <person name="Capua I."/>
            <person name="De Benedictis P."/>
            <person name="Joannis T."/>
            <person name="Lombin L.H."/>
            <person name="Cattoli G."/>
        </authorList>
    </citation>
    <scope>NUCLEOTIDE SEQUENCE [LARGE SCALE GENOMIC DNA]</scope>
    <source>
        <strain evidence="4 5">ANC 4671</strain>
    </source>
</reference>
<organism evidence="4 5">
    <name type="scientific">Acinetobacter qingfengensis</name>
    <dbReference type="NCBI Taxonomy" id="1262585"/>
    <lineage>
        <taxon>Bacteria</taxon>
        <taxon>Pseudomonadati</taxon>
        <taxon>Pseudomonadota</taxon>
        <taxon>Gammaproteobacteria</taxon>
        <taxon>Moraxellales</taxon>
        <taxon>Moraxellaceae</taxon>
        <taxon>Acinetobacter</taxon>
    </lineage>
</organism>
<dbReference type="STRING" id="1262585.BJI46_01085"/>
<dbReference type="SUPFAM" id="SSF46689">
    <property type="entry name" value="Homeodomain-like"/>
    <property type="match status" value="1"/>
</dbReference>
<keyword evidence="5" id="KW-1185">Reference proteome</keyword>
<dbReference type="OrthoDB" id="5293556at2"/>
<dbReference type="SUPFAM" id="SSF48498">
    <property type="entry name" value="Tetracyclin repressor-like, C-terminal domain"/>
    <property type="match status" value="1"/>
</dbReference>
<dbReference type="InterPro" id="IPR036271">
    <property type="entry name" value="Tet_transcr_reg_TetR-rel_C_sf"/>
</dbReference>
<dbReference type="PROSITE" id="PS50977">
    <property type="entry name" value="HTH_TETR_2"/>
    <property type="match status" value="1"/>
</dbReference>
<dbReference type="Pfam" id="PF00440">
    <property type="entry name" value="TetR_N"/>
    <property type="match status" value="1"/>
</dbReference>
<dbReference type="Gene3D" id="1.10.357.10">
    <property type="entry name" value="Tetracycline Repressor, domain 2"/>
    <property type="match status" value="1"/>
</dbReference>
<feature type="DNA-binding region" description="H-T-H motif" evidence="2">
    <location>
        <begin position="29"/>
        <end position="48"/>
    </location>
</feature>
<evidence type="ECO:0000313" key="4">
    <source>
        <dbReference type="EMBL" id="OEY98143.1"/>
    </source>
</evidence>
<evidence type="ECO:0000256" key="1">
    <source>
        <dbReference type="ARBA" id="ARBA00023125"/>
    </source>
</evidence>
<sequence>MQQRAIESDIRMVEQAILLLCEGGVKAVTLEAVGQRAGYSRGLVTRRYGSKNQLLIRVLKYLENWCLDNMRSVNNQKKGLETLHFLVRNTISRIKTHPENYRAMFILWAYALESDSIVKEEFLQLSRKMREQHRVWLLQAQELGEIPTTIDLELIINFIVQQSIGIFNQWLLEPDFKIEDQLQRMIAVQVFLVSQYAGFREDKMSSGGYDAD</sequence>
<evidence type="ECO:0000313" key="5">
    <source>
        <dbReference type="Proteomes" id="UP000185895"/>
    </source>
</evidence>
<feature type="domain" description="HTH tetR-type" evidence="3">
    <location>
        <begin position="6"/>
        <end position="66"/>
    </location>
</feature>
<dbReference type="Proteomes" id="UP000185895">
    <property type="component" value="Unassembled WGS sequence"/>
</dbReference>
<dbReference type="RefSeq" id="WP_070068522.1">
    <property type="nucleotide sequence ID" value="NZ_MKKK01000001.1"/>
</dbReference>
<protein>
    <recommendedName>
        <fullName evidence="3">HTH tetR-type domain-containing protein</fullName>
    </recommendedName>
</protein>
<dbReference type="GO" id="GO:0003677">
    <property type="term" value="F:DNA binding"/>
    <property type="evidence" value="ECO:0007669"/>
    <property type="project" value="UniProtKB-UniRule"/>
</dbReference>
<accession>A0A1E7RFR7</accession>
<dbReference type="InterPro" id="IPR001647">
    <property type="entry name" value="HTH_TetR"/>
</dbReference>
<keyword evidence="1 2" id="KW-0238">DNA-binding</keyword>
<dbReference type="AlphaFoldDB" id="A0A1E7RFR7"/>